<evidence type="ECO:0000313" key="5">
    <source>
        <dbReference type="Proteomes" id="UP000293671"/>
    </source>
</evidence>
<feature type="domain" description="Fumarate lyase N-terminal" evidence="3">
    <location>
        <begin position="12"/>
        <end position="289"/>
    </location>
</feature>
<comment type="similarity">
    <text evidence="1">Belongs to the class-II fumarase/aspartase family.</text>
</comment>
<dbReference type="GO" id="GO:0019619">
    <property type="term" value="P:3,4-dihydroxybenzoate catabolic process"/>
    <property type="evidence" value="ECO:0007669"/>
    <property type="project" value="InterPro"/>
</dbReference>
<dbReference type="Gene3D" id="1.10.275.10">
    <property type="entry name" value="Fumarase/aspartase (N-terminal domain)"/>
    <property type="match status" value="1"/>
</dbReference>
<dbReference type="Pfam" id="PF00206">
    <property type="entry name" value="Lyase_1"/>
    <property type="match status" value="1"/>
</dbReference>
<dbReference type="AlphaFoldDB" id="A0A4Q7VVN7"/>
<dbReference type="InterPro" id="IPR012789">
    <property type="entry name" value="Protocat_PcaB-like"/>
</dbReference>
<evidence type="ECO:0000313" key="4">
    <source>
        <dbReference type="EMBL" id="RZU00721.1"/>
    </source>
</evidence>
<evidence type="ECO:0000259" key="3">
    <source>
        <dbReference type="Pfam" id="PF00206"/>
    </source>
</evidence>
<dbReference type="InterPro" id="IPR000362">
    <property type="entry name" value="Fumarate_lyase_fam"/>
</dbReference>
<evidence type="ECO:0000256" key="2">
    <source>
        <dbReference type="NCBIfam" id="TIGR02426"/>
    </source>
</evidence>
<dbReference type="EMBL" id="SHKP01000005">
    <property type="protein sequence ID" value="RZU00721.1"/>
    <property type="molecule type" value="Genomic_DNA"/>
</dbReference>
<gene>
    <name evidence="4" type="ORF">EV670_1433</name>
</gene>
<dbReference type="InterPro" id="IPR022761">
    <property type="entry name" value="Fumarate_lyase_N"/>
</dbReference>
<dbReference type="PANTHER" id="PTHR43172">
    <property type="entry name" value="ADENYLOSUCCINATE LYASE"/>
    <property type="match status" value="1"/>
</dbReference>
<accession>A0A4Q7VVN7</accession>
<comment type="caution">
    <text evidence="4">The sequence shown here is derived from an EMBL/GenBank/DDBJ whole genome shotgun (WGS) entry which is preliminary data.</text>
</comment>
<sequence length="405" mass="41983">MTLPALDRFLSTPEIAAAFSDVALLQAMFDFEAALARAQAAEGLIPASAATAIAGVCKVELFDAEAIIGASGRAGSLAIPLVDQLRRSVALFDPEAARHVHHGSTSQDAIDSALALCTKRALVPVGRDLAGLIDALLALAETHVDTPLLARTLMQPALPTSFGLKCANWAAPLVRSRARLHELARGSLALQLGGAVGTLAVMGPRAGAVAQRMAADLGLALPPAPWHTQRDEWLRLGLEVAVLTGSLGKIGADLALMSQAEVAELAEPSAPGRGGSSAMPHKRNPVAAMTALAAAQRAPARAAALLGAMGQAHERGLGDWQAEIAEWPALWTSAHGALAALLEAMRGLQVDPVRMLRNLAEHGPLEEPPPPAHLQAAATLARRRVAELRAQNSAIDLSLAATNES</sequence>
<dbReference type="SUPFAM" id="SSF48557">
    <property type="entry name" value="L-aspartase-like"/>
    <property type="match status" value="1"/>
</dbReference>
<dbReference type="Proteomes" id="UP000293671">
    <property type="component" value="Unassembled WGS sequence"/>
</dbReference>
<dbReference type="NCBIfam" id="TIGR02426">
    <property type="entry name" value="protocat_pcaB"/>
    <property type="match status" value="1"/>
</dbReference>
<dbReference type="PANTHER" id="PTHR43172:SF2">
    <property type="entry name" value="ADENYLOSUCCINATE LYASE C-TERMINAL DOMAIN-CONTAINING PROTEIN"/>
    <property type="match status" value="1"/>
</dbReference>
<name>A0A4Q7VVN7_9BURK</name>
<dbReference type="InterPro" id="IPR020557">
    <property type="entry name" value="Fumarate_lyase_CS"/>
</dbReference>
<dbReference type="EC" id="5.5.1.2" evidence="2"/>
<reference evidence="4 5" key="1">
    <citation type="submission" date="2019-02" db="EMBL/GenBank/DDBJ databases">
        <title>Genomic Encyclopedia of Type Strains, Phase IV (KMG-IV): sequencing the most valuable type-strain genomes for metagenomic binning, comparative biology and taxonomic classification.</title>
        <authorList>
            <person name="Goeker M."/>
        </authorList>
    </citation>
    <scope>NUCLEOTIDE SEQUENCE [LARGE SCALE GENOMIC DNA]</scope>
    <source>
        <strain evidence="4 5">DSM 19570</strain>
    </source>
</reference>
<keyword evidence="4" id="KW-0413">Isomerase</keyword>
<dbReference type="PRINTS" id="PR00145">
    <property type="entry name" value="ARGSUCLYASE"/>
</dbReference>
<dbReference type="PROSITE" id="PS00163">
    <property type="entry name" value="FUMARATE_LYASES"/>
    <property type="match status" value="1"/>
</dbReference>
<dbReference type="GO" id="GO:0016829">
    <property type="term" value="F:lyase activity"/>
    <property type="evidence" value="ECO:0007669"/>
    <property type="project" value="UniProtKB-ARBA"/>
</dbReference>
<dbReference type="Gene3D" id="1.20.200.10">
    <property type="entry name" value="Fumarase/aspartase (Central domain)"/>
    <property type="match status" value="1"/>
</dbReference>
<organism evidence="4 5">
    <name type="scientific">Rivibacter subsaxonicus</name>
    <dbReference type="NCBI Taxonomy" id="457575"/>
    <lineage>
        <taxon>Bacteria</taxon>
        <taxon>Pseudomonadati</taxon>
        <taxon>Pseudomonadota</taxon>
        <taxon>Betaproteobacteria</taxon>
        <taxon>Burkholderiales</taxon>
        <taxon>Rivibacter</taxon>
    </lineage>
</organism>
<keyword evidence="5" id="KW-1185">Reference proteome</keyword>
<dbReference type="GO" id="GO:0047472">
    <property type="term" value="F:3-carboxy-cis,cis-muconate cycloisomerase activity"/>
    <property type="evidence" value="ECO:0007669"/>
    <property type="project" value="UniProtKB-UniRule"/>
</dbReference>
<dbReference type="InterPro" id="IPR024083">
    <property type="entry name" value="Fumarase/histidase_N"/>
</dbReference>
<proteinExistence type="inferred from homology"/>
<dbReference type="RefSeq" id="WP_207225021.1">
    <property type="nucleotide sequence ID" value="NZ_SHKP01000005.1"/>
</dbReference>
<protein>
    <recommendedName>
        <fullName evidence="2">3-carboxy-cis,cis-muconate cycloisomerase</fullName>
        <ecNumber evidence="2">5.5.1.2</ecNumber>
    </recommendedName>
</protein>
<dbReference type="InterPro" id="IPR008948">
    <property type="entry name" value="L-Aspartase-like"/>
</dbReference>
<dbReference type="PRINTS" id="PR00149">
    <property type="entry name" value="FUMRATELYASE"/>
</dbReference>
<evidence type="ECO:0000256" key="1">
    <source>
        <dbReference type="ARBA" id="ARBA00034772"/>
    </source>
</evidence>